<evidence type="ECO:0000256" key="10">
    <source>
        <dbReference type="ARBA" id="ARBA00023310"/>
    </source>
</evidence>
<comment type="subcellular location">
    <subcellularLocation>
        <location evidence="13">Cell membrane</location>
        <topology evidence="13">Single-pass membrane protein</topology>
    </subcellularLocation>
    <subcellularLocation>
        <location evidence="12">Endomembrane system</location>
        <topology evidence="12">Single-pass membrane protein</topology>
    </subcellularLocation>
</comment>
<dbReference type="InterPro" id="IPR002146">
    <property type="entry name" value="ATP_synth_b/b'su_bac/chlpt"/>
</dbReference>
<keyword evidence="7 13" id="KW-1133">Transmembrane helix</keyword>
<dbReference type="GO" id="GO:0046933">
    <property type="term" value="F:proton-transporting ATP synthase activity, rotational mechanism"/>
    <property type="evidence" value="ECO:0007669"/>
    <property type="project" value="UniProtKB-UniRule"/>
</dbReference>
<keyword evidence="4 13" id="KW-0138">CF(0)</keyword>
<feature type="coiled-coil region" evidence="15">
    <location>
        <begin position="65"/>
        <end position="95"/>
    </location>
</feature>
<dbReference type="GO" id="GO:0045259">
    <property type="term" value="C:proton-transporting ATP synthase complex"/>
    <property type="evidence" value="ECO:0007669"/>
    <property type="project" value="UniProtKB-KW"/>
</dbReference>
<feature type="transmembrane region" description="Helical" evidence="13">
    <location>
        <begin position="20"/>
        <end position="43"/>
    </location>
</feature>
<evidence type="ECO:0000313" key="16">
    <source>
        <dbReference type="EMBL" id="BBU47665.1"/>
    </source>
</evidence>
<evidence type="ECO:0000256" key="11">
    <source>
        <dbReference type="ARBA" id="ARBA00025198"/>
    </source>
</evidence>
<dbReference type="GO" id="GO:0046961">
    <property type="term" value="F:proton-transporting ATPase activity, rotational mechanism"/>
    <property type="evidence" value="ECO:0007669"/>
    <property type="project" value="TreeGrafter"/>
</dbReference>
<evidence type="ECO:0000313" key="17">
    <source>
        <dbReference type="Proteomes" id="UP000464317"/>
    </source>
</evidence>
<keyword evidence="3 13" id="KW-1003">Cell membrane</keyword>
<dbReference type="EMBL" id="AP022325">
    <property type="protein sequence ID" value="BBU47665.1"/>
    <property type="molecule type" value="Genomic_DNA"/>
</dbReference>
<evidence type="ECO:0000256" key="8">
    <source>
        <dbReference type="ARBA" id="ARBA00023065"/>
    </source>
</evidence>
<dbReference type="GO" id="GO:0012505">
    <property type="term" value="C:endomembrane system"/>
    <property type="evidence" value="ECO:0007669"/>
    <property type="project" value="UniProtKB-SubCell"/>
</dbReference>
<proteinExistence type="inferred from homology"/>
<dbReference type="Proteomes" id="UP000464317">
    <property type="component" value="Chromosome"/>
</dbReference>
<sequence length="179" mass="20903">MNIKTSSELIKEKFDGLYPNIPLMIATIIAFIIIGIILWFFFYKPIKKMMKERKDFVQDNIDLSIKQKEESLLMLEQANENLKNARLTADEIVTQAKIKAEKVSEFYTNKAKTEAKRLLDETMVDINTQQKEFQLNAKKYIVEIATDLSQKILKREMSQSTHDEIIDKYLTTDSDVEEL</sequence>
<gene>
    <name evidence="13 16" type="primary">atpF</name>
    <name evidence="16" type="ORF">JPM2_3580</name>
</gene>
<dbReference type="AlphaFoldDB" id="A0A809RRV0"/>
<accession>A0A809RRV0</accession>
<keyword evidence="17" id="KW-1185">Reference proteome</keyword>
<dbReference type="HAMAP" id="MF_01398">
    <property type="entry name" value="ATP_synth_b_bprime"/>
    <property type="match status" value="1"/>
</dbReference>
<evidence type="ECO:0000256" key="7">
    <source>
        <dbReference type="ARBA" id="ARBA00022989"/>
    </source>
</evidence>
<dbReference type="InterPro" id="IPR005864">
    <property type="entry name" value="ATP_synth_F0_bsu_bac"/>
</dbReference>
<comment type="function">
    <text evidence="11 13">F(1)F(0) ATP synthase produces ATP from ADP in the presence of a proton or sodium gradient. F-type ATPases consist of two structural domains, F(1) containing the extramembraneous catalytic core and F(0) containing the membrane proton channel, linked together by a central stalk and a peripheral stalk. During catalysis, ATP synthesis in the catalytic domain of F(1) is coupled via a rotary mechanism of the central stalk subunits to proton translocation.</text>
</comment>
<evidence type="ECO:0000256" key="3">
    <source>
        <dbReference type="ARBA" id="ARBA00022475"/>
    </source>
</evidence>
<evidence type="ECO:0000256" key="13">
    <source>
        <dbReference type="HAMAP-Rule" id="MF_01398"/>
    </source>
</evidence>
<evidence type="ECO:0000256" key="6">
    <source>
        <dbReference type="ARBA" id="ARBA00022781"/>
    </source>
</evidence>
<keyword evidence="6 13" id="KW-0375">Hydrogen ion transport</keyword>
<comment type="function">
    <text evidence="13">Component of the F(0) channel, it forms part of the peripheral stalk, linking F(1) to F(0).</text>
</comment>
<dbReference type="Gene3D" id="1.20.5.620">
    <property type="entry name" value="F1F0 ATP synthase subunit B, membrane domain"/>
    <property type="match status" value="1"/>
</dbReference>
<keyword evidence="15" id="KW-0175">Coiled coil</keyword>
<dbReference type="PANTHER" id="PTHR33445:SF1">
    <property type="entry name" value="ATP SYNTHASE SUBUNIT B"/>
    <property type="match status" value="1"/>
</dbReference>
<comment type="similarity">
    <text evidence="1 13 14">Belongs to the ATPase B chain family.</text>
</comment>
<evidence type="ECO:0000256" key="9">
    <source>
        <dbReference type="ARBA" id="ARBA00023136"/>
    </source>
</evidence>
<dbReference type="InterPro" id="IPR028987">
    <property type="entry name" value="ATP_synth_B-like_membr_sf"/>
</dbReference>
<dbReference type="Pfam" id="PF00430">
    <property type="entry name" value="ATP-synt_B"/>
    <property type="match status" value="1"/>
</dbReference>
<dbReference type="InterPro" id="IPR050059">
    <property type="entry name" value="ATP_synthase_B_chain"/>
</dbReference>
<reference evidence="16 17" key="1">
    <citation type="submission" date="2020-01" db="EMBL/GenBank/DDBJ databases">
        <title>Complete genome sequence of Mycoplasma felis strain Myco-2.</title>
        <authorList>
            <person name="Kinoshita Y."/>
            <person name="Niwa H."/>
            <person name="Uchida-Fujii E."/>
            <person name="Nukada T."/>
        </authorList>
    </citation>
    <scope>NUCLEOTIDE SEQUENCE [LARGE SCALE GENOMIC DNA]</scope>
    <source>
        <strain evidence="16 17">Myco-2</strain>
    </source>
</reference>
<dbReference type="NCBIfam" id="TIGR01144">
    <property type="entry name" value="ATP_synt_b"/>
    <property type="match status" value="1"/>
</dbReference>
<name>A0A809RRV0_9BACT</name>
<evidence type="ECO:0000256" key="15">
    <source>
        <dbReference type="SAM" id="Coils"/>
    </source>
</evidence>
<dbReference type="PANTHER" id="PTHR33445">
    <property type="entry name" value="ATP SYNTHASE SUBUNIT B', CHLOROPLASTIC"/>
    <property type="match status" value="1"/>
</dbReference>
<keyword evidence="2 13" id="KW-0813">Transport</keyword>
<comment type="subunit">
    <text evidence="13">F-type ATPases have 2 components, F(1) - the catalytic core - and F(0) - the membrane proton channel. F(1) has five subunits: alpha(3), beta(3), gamma(1), delta(1), epsilon(1). F(0) has three main subunits: a(1), b(2) and c(10-14). The alpha and beta chains form an alternating ring which encloses part of the gamma chain. F(1) is attached to F(0) by a central stalk formed by the gamma and epsilon chains, while a peripheral stalk is formed by the delta and b chains.</text>
</comment>
<dbReference type="GO" id="GO:0005886">
    <property type="term" value="C:plasma membrane"/>
    <property type="evidence" value="ECO:0007669"/>
    <property type="project" value="UniProtKB-SubCell"/>
</dbReference>
<keyword evidence="10 13" id="KW-0066">ATP synthesis</keyword>
<evidence type="ECO:0000256" key="5">
    <source>
        <dbReference type="ARBA" id="ARBA00022692"/>
    </source>
</evidence>
<evidence type="ECO:0000256" key="14">
    <source>
        <dbReference type="RuleBase" id="RU003848"/>
    </source>
</evidence>
<keyword evidence="5 13" id="KW-0812">Transmembrane</keyword>
<dbReference type="CDD" id="cd06503">
    <property type="entry name" value="ATP-synt_Fo_b"/>
    <property type="match status" value="1"/>
</dbReference>
<evidence type="ECO:0000256" key="12">
    <source>
        <dbReference type="ARBA" id="ARBA00037847"/>
    </source>
</evidence>
<protein>
    <recommendedName>
        <fullName evidence="13">ATP synthase subunit b</fullName>
    </recommendedName>
    <alternativeName>
        <fullName evidence="13">ATP synthase F(0) sector subunit b</fullName>
    </alternativeName>
    <alternativeName>
        <fullName evidence="13">ATPase subunit I</fullName>
    </alternativeName>
    <alternativeName>
        <fullName evidence="13">F-type ATPase subunit b</fullName>
        <shortName evidence="13">F-ATPase subunit b</shortName>
    </alternativeName>
</protein>
<dbReference type="RefSeq" id="WP_036430929.1">
    <property type="nucleotide sequence ID" value="NZ_AP022325.1"/>
</dbReference>
<dbReference type="KEGG" id="mfel:JPM2_3580"/>
<keyword evidence="8 13" id="KW-0406">Ion transport</keyword>
<evidence type="ECO:0000256" key="4">
    <source>
        <dbReference type="ARBA" id="ARBA00022547"/>
    </source>
</evidence>
<evidence type="ECO:0000256" key="2">
    <source>
        <dbReference type="ARBA" id="ARBA00022448"/>
    </source>
</evidence>
<evidence type="ECO:0000256" key="1">
    <source>
        <dbReference type="ARBA" id="ARBA00005513"/>
    </source>
</evidence>
<keyword evidence="9 13" id="KW-0472">Membrane</keyword>
<organism evidence="16 17">
    <name type="scientific">Mycoplasmopsis felis</name>
    <dbReference type="NCBI Taxonomy" id="33923"/>
    <lineage>
        <taxon>Bacteria</taxon>
        <taxon>Bacillati</taxon>
        <taxon>Mycoplasmatota</taxon>
        <taxon>Mycoplasmoidales</taxon>
        <taxon>Metamycoplasmataceae</taxon>
        <taxon>Mycoplasmopsis</taxon>
    </lineage>
</organism>
<dbReference type="SUPFAM" id="SSF81573">
    <property type="entry name" value="F1F0 ATP synthase subunit B, membrane domain"/>
    <property type="match status" value="1"/>
</dbReference>